<keyword evidence="2" id="KW-1185">Reference proteome</keyword>
<reference evidence="1" key="1">
    <citation type="journal article" date="2012" name="J. Microbiol. Biotechnol.">
        <title>Ramlibacter ginsenosidimutans sp. nov., with ginsenoside-converting activity.</title>
        <authorList>
            <person name="Wang L."/>
            <person name="An D.S."/>
            <person name="Kim S.G."/>
            <person name="Jin F.X."/>
            <person name="Kim S.C."/>
            <person name="Lee S.T."/>
            <person name="Im W.T."/>
        </authorList>
    </citation>
    <scope>NUCLEOTIDE SEQUENCE</scope>
    <source>
        <strain evidence="1">KACC 17527</strain>
    </source>
</reference>
<evidence type="ECO:0000313" key="1">
    <source>
        <dbReference type="EMBL" id="MBK6007357.1"/>
    </source>
</evidence>
<dbReference type="AlphaFoldDB" id="A0A934TV80"/>
<sequence>MSLHHRIEHRSGYSLVSLQGDPSLGQFLSFVELMGPETRSWPVARGLFDLREISTLKSVTDHVAIGQAVARHLAHMDRIASLVLPDRATGISRKEAQGAGVNLAVFVDEPAAVEWLLGRD</sequence>
<dbReference type="Proteomes" id="UP000630528">
    <property type="component" value="Unassembled WGS sequence"/>
</dbReference>
<dbReference type="EMBL" id="JAEPWM010000005">
    <property type="protein sequence ID" value="MBK6007357.1"/>
    <property type="molecule type" value="Genomic_DNA"/>
</dbReference>
<proteinExistence type="predicted"/>
<evidence type="ECO:0000313" key="2">
    <source>
        <dbReference type="Proteomes" id="UP000630528"/>
    </source>
</evidence>
<accession>A0A934TV80</accession>
<protein>
    <recommendedName>
        <fullName evidence="3">STAS/SEC14 domain-containing protein</fullName>
    </recommendedName>
</protein>
<gene>
    <name evidence="1" type="ORF">JJB11_14745</name>
</gene>
<evidence type="ECO:0008006" key="3">
    <source>
        <dbReference type="Google" id="ProtNLM"/>
    </source>
</evidence>
<dbReference type="RefSeq" id="WP_201172567.1">
    <property type="nucleotide sequence ID" value="NZ_JAEPWM010000005.1"/>
</dbReference>
<reference evidence="1" key="2">
    <citation type="submission" date="2021-01" db="EMBL/GenBank/DDBJ databases">
        <authorList>
            <person name="Kang M."/>
        </authorList>
    </citation>
    <scope>NUCLEOTIDE SEQUENCE</scope>
    <source>
        <strain evidence="1">KACC 17527</strain>
    </source>
</reference>
<organism evidence="1 2">
    <name type="scientific">Ramlibacter ginsenosidimutans</name>
    <dbReference type="NCBI Taxonomy" id="502333"/>
    <lineage>
        <taxon>Bacteria</taxon>
        <taxon>Pseudomonadati</taxon>
        <taxon>Pseudomonadota</taxon>
        <taxon>Betaproteobacteria</taxon>
        <taxon>Burkholderiales</taxon>
        <taxon>Comamonadaceae</taxon>
        <taxon>Ramlibacter</taxon>
    </lineage>
</organism>
<name>A0A934TV80_9BURK</name>
<comment type="caution">
    <text evidence="1">The sequence shown here is derived from an EMBL/GenBank/DDBJ whole genome shotgun (WGS) entry which is preliminary data.</text>
</comment>